<dbReference type="Proteomes" id="UP000007264">
    <property type="component" value="Unassembled WGS sequence"/>
</dbReference>
<dbReference type="OrthoDB" id="414546at2759"/>
<dbReference type="PANTHER" id="PTHR12626:SF0">
    <property type="entry name" value="PROGRAMMED CELL DEATH PROTEIN 4"/>
    <property type="match status" value="1"/>
</dbReference>
<dbReference type="EMBL" id="AGSI01000024">
    <property type="protein sequence ID" value="EIE18312.1"/>
    <property type="molecule type" value="Genomic_DNA"/>
</dbReference>
<dbReference type="RefSeq" id="XP_005642856.1">
    <property type="nucleotide sequence ID" value="XM_005642799.1"/>
</dbReference>
<feature type="domain" description="MI" evidence="6">
    <location>
        <begin position="473"/>
        <end position="589"/>
    </location>
</feature>
<dbReference type="SUPFAM" id="SSF48371">
    <property type="entry name" value="ARM repeat"/>
    <property type="match status" value="4"/>
</dbReference>
<dbReference type="eggNOG" id="KOG0403">
    <property type="taxonomic scope" value="Eukaryota"/>
</dbReference>
<feature type="domain" description="MI" evidence="6">
    <location>
        <begin position="15"/>
        <end position="136"/>
    </location>
</feature>
<keyword evidence="4" id="KW-0677">Repeat</keyword>
<dbReference type="STRING" id="574566.I0YIU3"/>
<evidence type="ECO:0000256" key="5">
    <source>
        <dbReference type="ARBA" id="ARBA00023242"/>
    </source>
</evidence>
<evidence type="ECO:0000313" key="8">
    <source>
        <dbReference type="Proteomes" id="UP000007264"/>
    </source>
</evidence>
<dbReference type="InterPro" id="IPR039778">
    <property type="entry name" value="PDCD4"/>
</dbReference>
<reference evidence="7 8" key="1">
    <citation type="journal article" date="2012" name="Genome Biol.">
        <title>The genome of the polar eukaryotic microalga coccomyxa subellipsoidea reveals traits of cold adaptation.</title>
        <authorList>
            <person name="Blanc G."/>
            <person name="Agarkova I."/>
            <person name="Grimwood J."/>
            <person name="Kuo A."/>
            <person name="Brueggeman A."/>
            <person name="Dunigan D."/>
            <person name="Gurnon J."/>
            <person name="Ladunga I."/>
            <person name="Lindquist E."/>
            <person name="Lucas S."/>
            <person name="Pangilinan J."/>
            <person name="Proschold T."/>
            <person name="Salamov A."/>
            <person name="Schmutz J."/>
            <person name="Weeks D."/>
            <person name="Yamada T."/>
            <person name="Claverie J.M."/>
            <person name="Grigoriev I."/>
            <person name="Van Etten J."/>
            <person name="Lomsadze A."/>
            <person name="Borodovsky M."/>
        </authorList>
    </citation>
    <scope>NUCLEOTIDE SEQUENCE [LARGE SCALE GENOMIC DNA]</scope>
    <source>
        <strain evidence="7 8">C-169</strain>
    </source>
</reference>
<dbReference type="FunFam" id="1.25.40.180:FF:000009">
    <property type="entry name" value="programmed cell death protein 4"/>
    <property type="match status" value="1"/>
</dbReference>
<organism evidence="7 8">
    <name type="scientific">Coccomyxa subellipsoidea (strain C-169)</name>
    <name type="common">Green microalga</name>
    <dbReference type="NCBI Taxonomy" id="574566"/>
    <lineage>
        <taxon>Eukaryota</taxon>
        <taxon>Viridiplantae</taxon>
        <taxon>Chlorophyta</taxon>
        <taxon>core chlorophytes</taxon>
        <taxon>Trebouxiophyceae</taxon>
        <taxon>Trebouxiophyceae incertae sedis</taxon>
        <taxon>Coccomyxaceae</taxon>
        <taxon>Coccomyxa</taxon>
        <taxon>Coccomyxa subellipsoidea</taxon>
    </lineage>
</organism>
<dbReference type="InterPro" id="IPR016024">
    <property type="entry name" value="ARM-type_fold"/>
</dbReference>
<dbReference type="SMART" id="SM00544">
    <property type="entry name" value="MA3"/>
    <property type="match status" value="4"/>
</dbReference>
<sequence length="589" mass="64570">MEQHMTSVQSQQVKQYKQSVEALIDEYFNSGDLQEASTRLQELDEPEYNHFFVKKVVTRALDKHNHEREMASILLSALLGEVISAAQMAKGFRRLLDAAADLRLDVPEAPHQIAAFIARAVADNVLPPAFVEDIPADELDDVGVVKVRSGELLREPGAGERLANIWGSGAGLVLEETHAAMGRLLKEYVRSGDSAEVEKGLRALAVPFFHHEFVRQAVVIALHNTPKQDSILQLLGGFAESGFLSTTQLVRGFQRVADNLERDVASTREKFEAIVAAGCAGGWLERGFEEGYLGAHGRTNGTAPTPEAKAFKQGVIGIAREYFLSADTEEVATALSELAKPEMHHIFVKQAILLALDRRDREREMVSVLLAALNPKTVSEDSIAQGFTDLMLACEDLELDLPDATHYIALFLGRAIVDEVLPPAFLTTVLARMNDDSLGVHIVRSAGNMLGARHAAERLQRCWATPFAFSIDHLRHSFQALLKEYVVSGVYAEAAGCLRALDAPHYHHEFVKRALLAAFEAPEQAPALMSLLATLTETGQVSQTQVDTGFQRVEGDLDDIDLDYPNAKKLFADYKAQATESGWLSPAAA</sequence>
<dbReference type="GeneID" id="17036378"/>
<evidence type="ECO:0000259" key="6">
    <source>
        <dbReference type="PROSITE" id="PS51366"/>
    </source>
</evidence>
<dbReference type="Pfam" id="PF02847">
    <property type="entry name" value="MA3"/>
    <property type="match status" value="4"/>
</dbReference>
<dbReference type="InterPro" id="IPR003891">
    <property type="entry name" value="Initiation_fac_eIF4g_MI"/>
</dbReference>
<feature type="domain" description="MI" evidence="6">
    <location>
        <begin position="176"/>
        <end position="294"/>
    </location>
</feature>
<gene>
    <name evidence="7" type="ORF">COCSUDRAFT_68289</name>
</gene>
<dbReference type="PROSITE" id="PS51366">
    <property type="entry name" value="MI"/>
    <property type="match status" value="4"/>
</dbReference>
<dbReference type="GO" id="GO:0045892">
    <property type="term" value="P:negative regulation of DNA-templated transcription"/>
    <property type="evidence" value="ECO:0007669"/>
    <property type="project" value="InterPro"/>
</dbReference>
<dbReference type="PANTHER" id="PTHR12626">
    <property type="entry name" value="PROGRAMMED CELL DEATH 4"/>
    <property type="match status" value="1"/>
</dbReference>
<proteinExistence type="inferred from homology"/>
<dbReference type="KEGG" id="csl:COCSUDRAFT_68289"/>
<comment type="similarity">
    <text evidence="2">Belongs to the PDCD4 family.</text>
</comment>
<dbReference type="AlphaFoldDB" id="I0YIU3"/>
<evidence type="ECO:0000256" key="4">
    <source>
        <dbReference type="ARBA" id="ARBA00022737"/>
    </source>
</evidence>
<accession>I0YIU3</accession>
<evidence type="ECO:0000313" key="7">
    <source>
        <dbReference type="EMBL" id="EIE18312.1"/>
    </source>
</evidence>
<comment type="caution">
    <text evidence="7">The sequence shown here is derived from an EMBL/GenBank/DDBJ whole genome shotgun (WGS) entry which is preliminary data.</text>
</comment>
<comment type="subcellular location">
    <subcellularLocation>
        <location evidence="1">Cytoplasm</location>
    </subcellularLocation>
</comment>
<name>I0YIU3_COCSC</name>
<feature type="domain" description="MI" evidence="6">
    <location>
        <begin position="310"/>
        <end position="431"/>
    </location>
</feature>
<keyword evidence="5" id="KW-0539">Nucleus</keyword>
<evidence type="ECO:0000256" key="3">
    <source>
        <dbReference type="ARBA" id="ARBA00022490"/>
    </source>
</evidence>
<protein>
    <submittedName>
        <fullName evidence="7">MA3-domain-containing protein</fullName>
    </submittedName>
</protein>
<dbReference type="Gene3D" id="1.25.40.180">
    <property type="match status" value="4"/>
</dbReference>
<keyword evidence="3" id="KW-0963">Cytoplasm</keyword>
<keyword evidence="8" id="KW-1185">Reference proteome</keyword>
<evidence type="ECO:0000256" key="2">
    <source>
        <dbReference type="ARBA" id="ARBA00005497"/>
    </source>
</evidence>
<dbReference type="GO" id="GO:0005737">
    <property type="term" value="C:cytoplasm"/>
    <property type="evidence" value="ECO:0007669"/>
    <property type="project" value="UniProtKB-SubCell"/>
</dbReference>
<evidence type="ECO:0000256" key="1">
    <source>
        <dbReference type="ARBA" id="ARBA00004496"/>
    </source>
</evidence>